<evidence type="ECO:0000313" key="4">
    <source>
        <dbReference type="Proteomes" id="UP000027222"/>
    </source>
</evidence>
<dbReference type="PANTHER" id="PTHR33112">
    <property type="entry name" value="DOMAIN PROTEIN, PUTATIVE-RELATED"/>
    <property type="match status" value="1"/>
</dbReference>
<dbReference type="OrthoDB" id="5125733at2759"/>
<gene>
    <name evidence="3" type="ORF">GALMADRAFT_270999</name>
</gene>
<dbReference type="PANTHER" id="PTHR33112:SF12">
    <property type="entry name" value="HETEROKARYON INCOMPATIBILITY DOMAIN-CONTAINING PROTEIN"/>
    <property type="match status" value="1"/>
</dbReference>
<keyword evidence="4" id="KW-1185">Reference proteome</keyword>
<proteinExistence type="predicted"/>
<dbReference type="Pfam" id="PF06985">
    <property type="entry name" value="HET"/>
    <property type="match status" value="1"/>
</dbReference>
<dbReference type="HOGENOM" id="CLU_003953_5_2_1"/>
<feature type="region of interest" description="Disordered" evidence="1">
    <location>
        <begin position="1"/>
        <end position="20"/>
    </location>
</feature>
<dbReference type="Proteomes" id="UP000027222">
    <property type="component" value="Unassembled WGS sequence"/>
</dbReference>
<evidence type="ECO:0000259" key="2">
    <source>
        <dbReference type="Pfam" id="PF06985"/>
    </source>
</evidence>
<sequence>MLELDHSERTRHEDQGNITAPPLLPIPLTLSRPGDRLCDVCEALKLTPRRFVVFPSDTEDPVVHLGRVKDMRKKTYCPLCRLILYSLGGTSLPQVQDRLAVKVSVGWDTDGLTPGAYPVEHFTPVTRLLEPRAYKGKKQSLVTGSTPFPRIAMLAHDTPTPSQLYLMRIIGNQIDFSIVQNALRLCKKWHGRACDRSPAFHAQLEDPATDIPHFRLIDTKDNCIIIPPKGSIYVTLSYVWGNIALTTILRLIKANTAELTKSGSLLLPENYDRIPVTIRDAMEVVRRLDLRYLWVDSLCIIQDDGGPGGSKMSAISKMDLIYGGAFLTIAASTGNDANAGLPGVRPGTRGPGATQVIEELYPGLRVGYKGSPIGVNTKKNEIRAYFTRAWIFQENELASRRLVFQDGQAVFRCQLNQPSGGWREDVVFEDAMEIPPGDDRDYEDQKHQLNYSSDIKRFIEAITGYARLSLTDETDIYHAFAGMNRYFKEELQANLCHGIPDSYFDWFLRWTPSGPKPPTRRVIAPSWSWSGWKGQIFLEIQYHKLSENREDILRRTWIIWYQRRAHESEECMLVWTPSNESSTSSPSNFYGGPVEARFPFDCTQTVPTPRTLVDAPTYVEDSHNPSPGSGFLQFWTVSVVFKLDKATSNEDDYRKTRAGPGYTRAGIYGRDARELGIIVLDPKWAEVHVPSTREFILLCEGQAGYIYGGKELRWKYVIMLLDWHGSWAERISLGSIEKDDLFQGLGQGPVWKEIVLG</sequence>
<dbReference type="AlphaFoldDB" id="A0A067SYU2"/>
<accession>A0A067SYU2</accession>
<protein>
    <recommendedName>
        <fullName evidence="2">Heterokaryon incompatibility domain-containing protein</fullName>
    </recommendedName>
</protein>
<organism evidence="3 4">
    <name type="scientific">Galerina marginata (strain CBS 339.88)</name>
    <dbReference type="NCBI Taxonomy" id="685588"/>
    <lineage>
        <taxon>Eukaryota</taxon>
        <taxon>Fungi</taxon>
        <taxon>Dikarya</taxon>
        <taxon>Basidiomycota</taxon>
        <taxon>Agaricomycotina</taxon>
        <taxon>Agaricomycetes</taxon>
        <taxon>Agaricomycetidae</taxon>
        <taxon>Agaricales</taxon>
        <taxon>Agaricineae</taxon>
        <taxon>Strophariaceae</taxon>
        <taxon>Galerina</taxon>
    </lineage>
</organism>
<reference evidence="4" key="1">
    <citation type="journal article" date="2014" name="Proc. Natl. Acad. Sci. U.S.A.">
        <title>Extensive sampling of basidiomycete genomes demonstrates inadequacy of the white-rot/brown-rot paradigm for wood decay fungi.</title>
        <authorList>
            <person name="Riley R."/>
            <person name="Salamov A.A."/>
            <person name="Brown D.W."/>
            <person name="Nagy L.G."/>
            <person name="Floudas D."/>
            <person name="Held B.W."/>
            <person name="Levasseur A."/>
            <person name="Lombard V."/>
            <person name="Morin E."/>
            <person name="Otillar R."/>
            <person name="Lindquist E.A."/>
            <person name="Sun H."/>
            <person name="LaButti K.M."/>
            <person name="Schmutz J."/>
            <person name="Jabbour D."/>
            <person name="Luo H."/>
            <person name="Baker S.E."/>
            <person name="Pisabarro A.G."/>
            <person name="Walton J.D."/>
            <person name="Blanchette R.A."/>
            <person name="Henrissat B."/>
            <person name="Martin F."/>
            <person name="Cullen D."/>
            <person name="Hibbett D.S."/>
            <person name="Grigoriev I.V."/>
        </authorList>
    </citation>
    <scope>NUCLEOTIDE SEQUENCE [LARGE SCALE GENOMIC DNA]</scope>
    <source>
        <strain evidence="4">CBS 339.88</strain>
    </source>
</reference>
<evidence type="ECO:0000256" key="1">
    <source>
        <dbReference type="SAM" id="MobiDB-lite"/>
    </source>
</evidence>
<evidence type="ECO:0000313" key="3">
    <source>
        <dbReference type="EMBL" id="KDR71923.1"/>
    </source>
</evidence>
<name>A0A067SYU2_GALM3</name>
<dbReference type="InterPro" id="IPR010730">
    <property type="entry name" value="HET"/>
</dbReference>
<feature type="compositionally biased region" description="Basic and acidic residues" evidence="1">
    <location>
        <begin position="1"/>
        <end position="15"/>
    </location>
</feature>
<dbReference type="EMBL" id="KL142391">
    <property type="protein sequence ID" value="KDR71923.1"/>
    <property type="molecule type" value="Genomic_DNA"/>
</dbReference>
<feature type="domain" description="Heterokaryon incompatibility" evidence="2">
    <location>
        <begin position="233"/>
        <end position="394"/>
    </location>
</feature>